<dbReference type="Gene3D" id="3.30.1330.30">
    <property type="match status" value="1"/>
</dbReference>
<dbReference type="PANTHER" id="PTHR43191:SF2">
    <property type="entry name" value="RRNA METHYLTRANSFERASE 3, MITOCHONDRIAL"/>
    <property type="match status" value="1"/>
</dbReference>
<dbReference type="SUPFAM" id="SSF75217">
    <property type="entry name" value="alpha/beta knot"/>
    <property type="match status" value="1"/>
</dbReference>
<dbReference type="GO" id="GO:0008173">
    <property type="term" value="F:RNA methyltransferase activity"/>
    <property type="evidence" value="ECO:0007669"/>
    <property type="project" value="InterPro"/>
</dbReference>
<dbReference type="KEGG" id="rul:UC8_58420"/>
<dbReference type="EC" id="2.1.1.208" evidence="6"/>
<keyword evidence="3 6" id="KW-0808">Transferase</keyword>
<comment type="similarity">
    <text evidence="1">Belongs to the class IV-like SAM-binding methyltransferase superfamily. RNA methyltransferase TrmH family.</text>
</comment>
<dbReference type="InterPro" id="IPR029064">
    <property type="entry name" value="Ribosomal_eL30-like_sf"/>
</dbReference>
<dbReference type="GO" id="GO:0006396">
    <property type="term" value="P:RNA processing"/>
    <property type="evidence" value="ECO:0007669"/>
    <property type="project" value="InterPro"/>
</dbReference>
<dbReference type="InterPro" id="IPR053888">
    <property type="entry name" value="MRM3-like_sub_bind"/>
</dbReference>
<dbReference type="InterPro" id="IPR029028">
    <property type="entry name" value="Alpha/beta_knot_MTases"/>
</dbReference>
<dbReference type="SUPFAM" id="SSF55315">
    <property type="entry name" value="L30e-like"/>
    <property type="match status" value="1"/>
</dbReference>
<evidence type="ECO:0000256" key="2">
    <source>
        <dbReference type="ARBA" id="ARBA00022603"/>
    </source>
</evidence>
<dbReference type="PANTHER" id="PTHR43191">
    <property type="entry name" value="RRNA METHYLTRANSFERASE 3"/>
    <property type="match status" value="1"/>
</dbReference>
<dbReference type="InterPro" id="IPR001537">
    <property type="entry name" value="SpoU_MeTrfase"/>
</dbReference>
<evidence type="ECO:0000259" key="5">
    <source>
        <dbReference type="Pfam" id="PF22435"/>
    </source>
</evidence>
<organism evidence="6 7">
    <name type="scientific">Roseimaritima ulvae</name>
    <dbReference type="NCBI Taxonomy" id="980254"/>
    <lineage>
        <taxon>Bacteria</taxon>
        <taxon>Pseudomonadati</taxon>
        <taxon>Planctomycetota</taxon>
        <taxon>Planctomycetia</taxon>
        <taxon>Pirellulales</taxon>
        <taxon>Pirellulaceae</taxon>
        <taxon>Roseimaritima</taxon>
    </lineage>
</organism>
<dbReference type="RefSeq" id="WP_068135748.1">
    <property type="nucleotide sequence ID" value="NZ_CP042914.1"/>
</dbReference>
<evidence type="ECO:0000256" key="1">
    <source>
        <dbReference type="ARBA" id="ARBA00007228"/>
    </source>
</evidence>
<feature type="domain" description="tRNA/rRNA methyltransferase SpoU type" evidence="4">
    <location>
        <begin position="126"/>
        <end position="261"/>
    </location>
</feature>
<dbReference type="EMBL" id="CP042914">
    <property type="protein sequence ID" value="QEG43786.1"/>
    <property type="molecule type" value="Genomic_DNA"/>
</dbReference>
<dbReference type="GO" id="GO:0032259">
    <property type="term" value="P:methylation"/>
    <property type="evidence" value="ECO:0007669"/>
    <property type="project" value="UniProtKB-KW"/>
</dbReference>
<dbReference type="Pfam" id="PF22435">
    <property type="entry name" value="MRM3-like_sub_bind"/>
    <property type="match status" value="1"/>
</dbReference>
<keyword evidence="2 6" id="KW-0489">Methyltransferase</keyword>
<dbReference type="InterPro" id="IPR051259">
    <property type="entry name" value="rRNA_Methyltransferase"/>
</dbReference>
<dbReference type="AlphaFoldDB" id="A0A5B9R2V9"/>
<dbReference type="Pfam" id="PF00588">
    <property type="entry name" value="SpoU_methylase"/>
    <property type="match status" value="1"/>
</dbReference>
<gene>
    <name evidence="6" type="primary">aviRb</name>
    <name evidence="6" type="ORF">UC8_58420</name>
</gene>
<dbReference type="Proteomes" id="UP000325286">
    <property type="component" value="Chromosome"/>
</dbReference>
<protein>
    <submittedName>
        <fullName evidence="6">23S rRNA (Uridine(2479)-2'-O)-methyltransferase</fullName>
        <ecNumber evidence="6">2.1.1.208</ecNumber>
    </submittedName>
</protein>
<dbReference type="InterPro" id="IPR029026">
    <property type="entry name" value="tRNA_m1G_MTases_N"/>
</dbReference>
<evidence type="ECO:0000259" key="4">
    <source>
        <dbReference type="Pfam" id="PF00588"/>
    </source>
</evidence>
<sequence length="269" mass="28952">MEILTSPANPRIRHAVRLRSGRYRRKAGQFVVDGLREIRRAIEAQLRLVELFVEQRPGAAPPPELLEPSLGDGTKGQGRQVTECLTWVAPAAFKKLAYGDRNEGLVAVFETPDRSLEQLQLPAEPLILVADQVEKPGNLGAILRSADAAGVDAVICSDCATDLFHPNLIRASTATVFSLPVARCDAAAAQAFLRARGVRNVAARVDARQSMWDCDLSGPLALVVGAEAEGLGNQWQCEGVTIPMGGRADSLNVSVAAAVLAFEARRQRR</sequence>
<feature type="domain" description="MRM3-like substrate binding" evidence="5">
    <location>
        <begin position="9"/>
        <end position="107"/>
    </location>
</feature>
<evidence type="ECO:0000313" key="7">
    <source>
        <dbReference type="Proteomes" id="UP000325286"/>
    </source>
</evidence>
<dbReference type="Gene3D" id="3.40.1280.10">
    <property type="match status" value="1"/>
</dbReference>
<reference evidence="6 7" key="1">
    <citation type="submission" date="2019-08" db="EMBL/GenBank/DDBJ databases">
        <title>Deep-cultivation of Planctomycetes and their phenomic and genomic characterization uncovers novel biology.</title>
        <authorList>
            <person name="Wiegand S."/>
            <person name="Jogler M."/>
            <person name="Boedeker C."/>
            <person name="Pinto D."/>
            <person name="Vollmers J."/>
            <person name="Rivas-Marin E."/>
            <person name="Kohn T."/>
            <person name="Peeters S.H."/>
            <person name="Heuer A."/>
            <person name="Rast P."/>
            <person name="Oberbeckmann S."/>
            <person name="Bunk B."/>
            <person name="Jeske O."/>
            <person name="Meyerdierks A."/>
            <person name="Storesund J.E."/>
            <person name="Kallscheuer N."/>
            <person name="Luecker S."/>
            <person name="Lage O.M."/>
            <person name="Pohl T."/>
            <person name="Merkel B.J."/>
            <person name="Hornburger P."/>
            <person name="Mueller R.-W."/>
            <person name="Bruemmer F."/>
            <person name="Labrenz M."/>
            <person name="Spormann A.M."/>
            <person name="Op den Camp H."/>
            <person name="Overmann J."/>
            <person name="Amann R."/>
            <person name="Jetten M.S.M."/>
            <person name="Mascher T."/>
            <person name="Medema M.H."/>
            <person name="Devos D.P."/>
            <person name="Kaster A.-K."/>
            <person name="Ovreas L."/>
            <person name="Rohde M."/>
            <person name="Galperin M.Y."/>
            <person name="Jogler C."/>
        </authorList>
    </citation>
    <scope>NUCLEOTIDE SEQUENCE [LARGE SCALE GENOMIC DNA]</scope>
    <source>
        <strain evidence="6 7">UC8</strain>
    </source>
</reference>
<proteinExistence type="inferred from homology"/>
<evidence type="ECO:0000256" key="3">
    <source>
        <dbReference type="ARBA" id="ARBA00022679"/>
    </source>
</evidence>
<dbReference type="GO" id="GO:0003723">
    <property type="term" value="F:RNA binding"/>
    <property type="evidence" value="ECO:0007669"/>
    <property type="project" value="InterPro"/>
</dbReference>
<name>A0A5B9R2V9_9BACT</name>
<evidence type="ECO:0000313" key="6">
    <source>
        <dbReference type="EMBL" id="QEG43786.1"/>
    </source>
</evidence>
<keyword evidence="7" id="KW-1185">Reference proteome</keyword>
<accession>A0A5B9R2V9</accession>
<dbReference type="OrthoDB" id="9794400at2"/>